<keyword evidence="3" id="KW-1185">Reference proteome</keyword>
<feature type="domain" description="TNase-like" evidence="1">
    <location>
        <begin position="91"/>
        <end position="215"/>
    </location>
</feature>
<organism evidence="2 3">
    <name type="scientific">Azospirillum picis</name>
    <dbReference type="NCBI Taxonomy" id="488438"/>
    <lineage>
        <taxon>Bacteria</taxon>
        <taxon>Pseudomonadati</taxon>
        <taxon>Pseudomonadota</taxon>
        <taxon>Alphaproteobacteria</taxon>
        <taxon>Rhodospirillales</taxon>
        <taxon>Azospirillaceae</taxon>
        <taxon>Azospirillum</taxon>
    </lineage>
</organism>
<protein>
    <submittedName>
        <fullName evidence="2">Endonuclease YncB(Thermonuclease family)</fullName>
    </submittedName>
</protein>
<dbReference type="GO" id="GO:0004519">
    <property type="term" value="F:endonuclease activity"/>
    <property type="evidence" value="ECO:0007669"/>
    <property type="project" value="UniProtKB-KW"/>
</dbReference>
<proteinExistence type="predicted"/>
<keyword evidence="2" id="KW-0378">Hydrolase</keyword>
<keyword evidence="2" id="KW-0540">Nuclease</keyword>
<dbReference type="EMBL" id="JAUSVU010000003">
    <property type="protein sequence ID" value="MDQ0532528.1"/>
    <property type="molecule type" value="Genomic_DNA"/>
</dbReference>
<dbReference type="PANTHER" id="PTHR12302">
    <property type="entry name" value="EBNA2 BINDING PROTEIN P100"/>
    <property type="match status" value="1"/>
</dbReference>
<dbReference type="Proteomes" id="UP001244552">
    <property type="component" value="Unassembled WGS sequence"/>
</dbReference>
<evidence type="ECO:0000313" key="3">
    <source>
        <dbReference type="Proteomes" id="UP001244552"/>
    </source>
</evidence>
<keyword evidence="2" id="KW-0255">Endonuclease</keyword>
<evidence type="ECO:0000313" key="2">
    <source>
        <dbReference type="EMBL" id="MDQ0532528.1"/>
    </source>
</evidence>
<reference evidence="2 3" key="1">
    <citation type="submission" date="2023-07" db="EMBL/GenBank/DDBJ databases">
        <title>Genomic Encyclopedia of Type Strains, Phase IV (KMG-IV): sequencing the most valuable type-strain genomes for metagenomic binning, comparative biology and taxonomic classification.</title>
        <authorList>
            <person name="Goeker M."/>
        </authorList>
    </citation>
    <scope>NUCLEOTIDE SEQUENCE [LARGE SCALE GENOMIC DNA]</scope>
    <source>
        <strain evidence="2 3">DSM 19922</strain>
    </source>
</reference>
<dbReference type="InterPro" id="IPR016071">
    <property type="entry name" value="Staphylococal_nuclease_OB-fold"/>
</dbReference>
<dbReference type="RefSeq" id="WP_307354142.1">
    <property type="nucleotide sequence ID" value="NZ_JAUSVU010000003.1"/>
</dbReference>
<sequence>MDGSRPANAAARVFRLALRPADRPDPVGSRTVAPGRDFRAARRRESGPEKGRALFNRCWLASLLVIAVMAPALAQTGQAAKGRGPIANTPDQIIKGAAAAVEGDLLSINGTAVRLMGIDAPDPGQKCRNRYGHDLDCFKIATAVLANMVKGEEVTCTVTEQDRTGEKKGECRVRGVDLGAAMVARGWAFQYASLSPAYQKGEAYAQSKRIGLWAGQVEKPWQWRSRQLRERSP</sequence>
<name>A0ABU0MGG2_9PROT</name>
<dbReference type="SMART" id="SM00318">
    <property type="entry name" value="SNc"/>
    <property type="match status" value="1"/>
</dbReference>
<evidence type="ECO:0000259" key="1">
    <source>
        <dbReference type="SMART" id="SM00318"/>
    </source>
</evidence>
<dbReference type="Gene3D" id="2.40.50.90">
    <property type="match status" value="1"/>
</dbReference>
<dbReference type="Pfam" id="PF00565">
    <property type="entry name" value="SNase"/>
    <property type="match status" value="1"/>
</dbReference>
<dbReference type="PANTHER" id="PTHR12302:SF26">
    <property type="entry name" value="BLR1266 PROTEIN"/>
    <property type="match status" value="1"/>
</dbReference>
<comment type="caution">
    <text evidence="2">The sequence shown here is derived from an EMBL/GenBank/DDBJ whole genome shotgun (WGS) entry which is preliminary data.</text>
</comment>
<accession>A0ABU0MGG2</accession>
<dbReference type="SUPFAM" id="SSF50199">
    <property type="entry name" value="Staphylococcal nuclease"/>
    <property type="match status" value="1"/>
</dbReference>
<gene>
    <name evidence="2" type="ORF">QO018_001372</name>
</gene>
<dbReference type="InterPro" id="IPR035437">
    <property type="entry name" value="SNase_OB-fold_sf"/>
</dbReference>